<gene>
    <name evidence="2" type="ORF">UV59_C0006G0013</name>
</gene>
<sequence length="237" mass="26339">MNEQLPVKKYLLAILFSLLVIPAAFVIAPIFLLFKNVTGVNLGDLLVGLPFGLGIPGFLLSSLILFLLFLVKTLVPAVITWFITHSKKLVGVTFVSAIAVQIFSNLIVSPTQQLQEQATQQIFQEFAAEKGYKESVAVEQPTFDLIEPLPVDPYPQYGQAFSKLMVSIPVTAKIEGQYRIKTDYSAVYNSGRDGSETREVYLTKGNNVVIVELTSADFKLPIYWFRQSISRVEITVS</sequence>
<accession>A0A0G1CJ80</accession>
<dbReference type="STRING" id="1618436.UV59_C0006G0013"/>
<keyword evidence="1" id="KW-0472">Membrane</keyword>
<feature type="transmembrane region" description="Helical" evidence="1">
    <location>
        <begin position="89"/>
        <end position="108"/>
    </location>
</feature>
<comment type="caution">
    <text evidence="2">The sequence shown here is derived from an EMBL/GenBank/DDBJ whole genome shotgun (WGS) entry which is preliminary data.</text>
</comment>
<dbReference type="EMBL" id="LCFB01000006">
    <property type="protein sequence ID" value="KKS85557.1"/>
    <property type="molecule type" value="Genomic_DNA"/>
</dbReference>
<protein>
    <submittedName>
        <fullName evidence="2">Uncharacterized protein</fullName>
    </submittedName>
</protein>
<reference evidence="2 3" key="1">
    <citation type="journal article" date="2015" name="Nature">
        <title>rRNA introns, odd ribosomes, and small enigmatic genomes across a large radiation of phyla.</title>
        <authorList>
            <person name="Brown C.T."/>
            <person name="Hug L.A."/>
            <person name="Thomas B.C."/>
            <person name="Sharon I."/>
            <person name="Castelle C.J."/>
            <person name="Singh A."/>
            <person name="Wilkins M.J."/>
            <person name="Williams K.H."/>
            <person name="Banfield J.F."/>
        </authorList>
    </citation>
    <scope>NUCLEOTIDE SEQUENCE [LARGE SCALE GENOMIC DNA]</scope>
</reference>
<keyword evidence="1" id="KW-0812">Transmembrane</keyword>
<dbReference type="Proteomes" id="UP000034543">
    <property type="component" value="Unassembled WGS sequence"/>
</dbReference>
<evidence type="ECO:0000256" key="1">
    <source>
        <dbReference type="SAM" id="Phobius"/>
    </source>
</evidence>
<proteinExistence type="predicted"/>
<name>A0A0G1CJ80_9BACT</name>
<keyword evidence="1" id="KW-1133">Transmembrane helix</keyword>
<organism evidence="2 3">
    <name type="scientific">Candidatus Gottesmanbacteria bacterium GW2011_GWA1_43_11</name>
    <dbReference type="NCBI Taxonomy" id="1618436"/>
    <lineage>
        <taxon>Bacteria</taxon>
        <taxon>Candidatus Gottesmaniibacteriota</taxon>
    </lineage>
</organism>
<evidence type="ECO:0000313" key="2">
    <source>
        <dbReference type="EMBL" id="KKS85557.1"/>
    </source>
</evidence>
<dbReference type="AlphaFoldDB" id="A0A0G1CJ80"/>
<evidence type="ECO:0000313" key="3">
    <source>
        <dbReference type="Proteomes" id="UP000034543"/>
    </source>
</evidence>
<feature type="transmembrane region" description="Helical" evidence="1">
    <location>
        <begin position="54"/>
        <end position="82"/>
    </location>
</feature>
<feature type="transmembrane region" description="Helical" evidence="1">
    <location>
        <begin position="12"/>
        <end position="34"/>
    </location>
</feature>